<evidence type="ECO:0008006" key="4">
    <source>
        <dbReference type="Google" id="ProtNLM"/>
    </source>
</evidence>
<protein>
    <recommendedName>
        <fullName evidence="4">DUF1223-domain-containing protein</fullName>
    </recommendedName>
</protein>
<evidence type="ECO:0000256" key="1">
    <source>
        <dbReference type="SAM" id="MobiDB-lite"/>
    </source>
</evidence>
<dbReference type="Pfam" id="PF06764">
    <property type="entry name" value="DUF1223"/>
    <property type="match status" value="1"/>
</dbReference>
<feature type="region of interest" description="Disordered" evidence="1">
    <location>
        <begin position="52"/>
        <end position="104"/>
    </location>
</feature>
<feature type="compositionally biased region" description="Low complexity" evidence="1">
    <location>
        <begin position="52"/>
        <end position="72"/>
    </location>
</feature>
<feature type="compositionally biased region" description="Low complexity" evidence="1">
    <location>
        <begin position="79"/>
        <end position="92"/>
    </location>
</feature>
<evidence type="ECO:0000313" key="3">
    <source>
        <dbReference type="Proteomes" id="UP001221413"/>
    </source>
</evidence>
<accession>A0AAD6ISP4</accession>
<dbReference type="AlphaFoldDB" id="A0AAD6ISP4"/>
<keyword evidence="3" id="KW-1185">Reference proteome</keyword>
<dbReference type="InterPro" id="IPR010634">
    <property type="entry name" value="DUF1223"/>
</dbReference>
<dbReference type="InterPro" id="IPR036249">
    <property type="entry name" value="Thioredoxin-like_sf"/>
</dbReference>
<name>A0AAD6ISP4_DREDA</name>
<organism evidence="2 3">
    <name type="scientific">Drechslerella dactyloides</name>
    <name type="common">Nematode-trapping fungus</name>
    <name type="synonym">Arthrobotrys dactyloides</name>
    <dbReference type="NCBI Taxonomy" id="74499"/>
    <lineage>
        <taxon>Eukaryota</taxon>
        <taxon>Fungi</taxon>
        <taxon>Dikarya</taxon>
        <taxon>Ascomycota</taxon>
        <taxon>Pezizomycotina</taxon>
        <taxon>Orbiliomycetes</taxon>
        <taxon>Orbiliales</taxon>
        <taxon>Orbiliaceae</taxon>
        <taxon>Drechslerella</taxon>
    </lineage>
</organism>
<dbReference type="SUPFAM" id="SSF52833">
    <property type="entry name" value="Thioredoxin-like"/>
    <property type="match status" value="1"/>
</dbReference>
<reference evidence="2" key="1">
    <citation type="submission" date="2023-01" db="EMBL/GenBank/DDBJ databases">
        <title>The chitinases involved in constricting ring structure development in the nematode-trapping fungus Drechslerella dactyloides.</title>
        <authorList>
            <person name="Wang R."/>
            <person name="Zhang L."/>
            <person name="Tang P."/>
            <person name="Li S."/>
            <person name="Liang L."/>
        </authorList>
    </citation>
    <scope>NUCLEOTIDE SEQUENCE</scope>
    <source>
        <strain evidence="2">YMF1.00031</strain>
    </source>
</reference>
<dbReference type="EMBL" id="JAQGDS010000010">
    <property type="protein sequence ID" value="KAJ6257924.1"/>
    <property type="molecule type" value="Genomic_DNA"/>
</dbReference>
<sequence length="368" mass="39774">MAIIKDLLRIRTFNFRRKNCEGLPPDLAPCSYGGCRPNEVFFPNGFHPSPASSFSSTASSASTSSSTSSSSSDVDYNHSHTTSYNTSYTQTSPLPPPATVANPRTTIQTSAPQPIIISSYSTPAQVPILSIPKPRKKASYTTQSASNGMGNNASKKTKMTLVEIFQSQGCSSCPPANGNVIELMNNYPSVLLLTYEVTYWDYLGWKDSFGNKDFDRRQRDYAATFGNESVFTPQVVVNGRADGVGNTFKDLNKIVSKGVMAAANEDLTRLEVDGNSILISGGELDVTADVHLVRYMPKPADVNIRRGENAGRCIPHRNVVVDIKKIGEWKGGSMVFNIGEETEDGIERAVLLQKGRGGAVIGAAKLGK</sequence>
<gene>
    <name evidence="2" type="ORF">Dda_7714</name>
</gene>
<dbReference type="Proteomes" id="UP001221413">
    <property type="component" value="Unassembled WGS sequence"/>
</dbReference>
<evidence type="ECO:0000313" key="2">
    <source>
        <dbReference type="EMBL" id="KAJ6257924.1"/>
    </source>
</evidence>
<dbReference type="PANTHER" id="PTHR36057">
    <property type="match status" value="1"/>
</dbReference>
<dbReference type="PANTHER" id="PTHR36057:SF1">
    <property type="entry name" value="LIPOPROTEIN LIPID ATTACHMENT SITE-LIKE PROTEIN, PUTATIVE (DUF1223)-RELATED"/>
    <property type="match status" value="1"/>
</dbReference>
<proteinExistence type="predicted"/>
<comment type="caution">
    <text evidence="2">The sequence shown here is derived from an EMBL/GenBank/DDBJ whole genome shotgun (WGS) entry which is preliminary data.</text>
</comment>